<dbReference type="EMBL" id="MZXV01000051">
    <property type="protein sequence ID" value="PZV36270.1"/>
    <property type="molecule type" value="Genomic_DNA"/>
</dbReference>
<dbReference type="InterPro" id="IPR003333">
    <property type="entry name" value="CMAS"/>
</dbReference>
<dbReference type="InterPro" id="IPR029063">
    <property type="entry name" value="SAM-dependent_MTases_sf"/>
</dbReference>
<dbReference type="CDD" id="cd02440">
    <property type="entry name" value="AdoMet_MTases"/>
    <property type="match status" value="1"/>
</dbReference>
<keyword evidence="4" id="KW-0949">S-adenosyl-L-methionine</keyword>
<dbReference type="Proteomes" id="UP000248616">
    <property type="component" value="Unassembled WGS sequence"/>
</dbReference>
<dbReference type="PIRSF" id="PIRSF003085">
    <property type="entry name" value="CMAS"/>
    <property type="match status" value="1"/>
</dbReference>
<accession>A0A2W7BZJ8</accession>
<dbReference type="Gene3D" id="3.40.50.150">
    <property type="entry name" value="Vaccinia Virus protein VP39"/>
    <property type="match status" value="1"/>
</dbReference>
<name>A0A2W7BZJ8_9HYPH</name>
<keyword evidence="5" id="KW-0443">Lipid metabolism</keyword>
<reference evidence="8" key="1">
    <citation type="submission" date="2017-03" db="EMBL/GenBank/DDBJ databases">
        <authorList>
            <person name="Safronova V.I."/>
            <person name="Sazanova A.L."/>
            <person name="Chirak E.R."/>
        </authorList>
    </citation>
    <scope>NUCLEOTIDE SEQUENCE [LARGE SCALE GENOMIC DNA]</scope>
    <source>
        <strain evidence="8">Ach-343</strain>
    </source>
</reference>
<evidence type="ECO:0000256" key="4">
    <source>
        <dbReference type="ARBA" id="ARBA00022691"/>
    </source>
</evidence>
<keyword evidence="2 7" id="KW-0489">Methyltransferase</keyword>
<dbReference type="PANTHER" id="PTHR43667:SF1">
    <property type="entry name" value="CYCLOPROPANE-FATTY-ACYL-PHOSPHOLIPID SYNTHASE"/>
    <property type="match status" value="1"/>
</dbReference>
<proteinExistence type="inferred from homology"/>
<dbReference type="Pfam" id="PF02353">
    <property type="entry name" value="CMAS"/>
    <property type="match status" value="1"/>
</dbReference>
<dbReference type="InterPro" id="IPR050723">
    <property type="entry name" value="CFA/CMAS"/>
</dbReference>
<comment type="similarity">
    <text evidence="1">Belongs to the CFA/CMAS family.</text>
</comment>
<keyword evidence="8" id="KW-1185">Reference proteome</keyword>
<evidence type="ECO:0000256" key="5">
    <source>
        <dbReference type="ARBA" id="ARBA00023098"/>
    </source>
</evidence>
<dbReference type="OrthoDB" id="9782855at2"/>
<evidence type="ECO:0000313" key="8">
    <source>
        <dbReference type="Proteomes" id="UP000248616"/>
    </source>
</evidence>
<dbReference type="GO" id="GO:0008610">
    <property type="term" value="P:lipid biosynthetic process"/>
    <property type="evidence" value="ECO:0007669"/>
    <property type="project" value="InterPro"/>
</dbReference>
<sequence>MPRDAATRAARIVRTVVETLKPGFAVRLWTGERIGPATGPVLTINDQDIVWQVIRRPAFSTLVEMWISKAVDVEDGSLFDFYALPSQGKLRTKLKSLPKLAILRDLPAVLFSRKQMTARADLSGRNPFVSGSSQEAIQHHYDISNAFYRLFLDERMVYSCGYFKDFANSIDQAQVDKLDHICRKLRLKPGERLLDIGCGWGAMLIHAAKNYGVVGHGVSLSEAQTKLARERIRAEGLEDRITIEIKSYAELSGSFDKISSIGMFEHLGLANHAAYFSTVHRLLEPGGIYLHHAITRRSKGDMKKTLRKGPEFKALIRYIFPGGELDTIGMTLGNFEAHGFLVYDVENLREHYARTCRLWAERLHARFDEAIAEVGEAKARLWLLYLTGCSITFERASAQIFQTVVTKRARGSSGLPPTRADIYRR</sequence>
<evidence type="ECO:0000313" key="7">
    <source>
        <dbReference type="EMBL" id="PZV36270.1"/>
    </source>
</evidence>
<feature type="active site" evidence="6">
    <location>
        <position position="389"/>
    </location>
</feature>
<dbReference type="PANTHER" id="PTHR43667">
    <property type="entry name" value="CYCLOPROPANE-FATTY-ACYL-PHOSPHOLIPID SYNTHASE"/>
    <property type="match status" value="1"/>
</dbReference>
<dbReference type="GO" id="GO:0008168">
    <property type="term" value="F:methyltransferase activity"/>
    <property type="evidence" value="ECO:0007669"/>
    <property type="project" value="UniProtKB-KW"/>
</dbReference>
<dbReference type="SUPFAM" id="SSF53335">
    <property type="entry name" value="S-adenosyl-L-methionine-dependent methyltransferases"/>
    <property type="match status" value="1"/>
</dbReference>
<evidence type="ECO:0000256" key="1">
    <source>
        <dbReference type="ARBA" id="ARBA00010815"/>
    </source>
</evidence>
<dbReference type="RefSeq" id="WP_111546596.1">
    <property type="nucleotide sequence ID" value="NZ_MZXV01000051.1"/>
</dbReference>
<dbReference type="AlphaFoldDB" id="A0A2W7BZJ8"/>
<gene>
    <name evidence="7" type="ORF">B5V02_24065</name>
</gene>
<comment type="caution">
    <text evidence="7">The sequence shown here is derived from an EMBL/GenBank/DDBJ whole genome shotgun (WGS) entry which is preliminary data.</text>
</comment>
<dbReference type="GO" id="GO:0032259">
    <property type="term" value="P:methylation"/>
    <property type="evidence" value="ECO:0007669"/>
    <property type="project" value="UniProtKB-KW"/>
</dbReference>
<evidence type="ECO:0000256" key="6">
    <source>
        <dbReference type="PIRSR" id="PIRSR003085-1"/>
    </source>
</evidence>
<evidence type="ECO:0000256" key="3">
    <source>
        <dbReference type="ARBA" id="ARBA00022679"/>
    </source>
</evidence>
<keyword evidence="3 7" id="KW-0808">Transferase</keyword>
<evidence type="ECO:0000256" key="2">
    <source>
        <dbReference type="ARBA" id="ARBA00022603"/>
    </source>
</evidence>
<organism evidence="7 8">
    <name type="scientific">Mesorhizobium kowhaii</name>
    <dbReference type="NCBI Taxonomy" id="1300272"/>
    <lineage>
        <taxon>Bacteria</taxon>
        <taxon>Pseudomonadati</taxon>
        <taxon>Pseudomonadota</taxon>
        <taxon>Alphaproteobacteria</taxon>
        <taxon>Hyphomicrobiales</taxon>
        <taxon>Phyllobacteriaceae</taxon>
        <taxon>Mesorhizobium</taxon>
    </lineage>
</organism>
<protein>
    <submittedName>
        <fullName evidence="7">SAM-dependent methyltransferase</fullName>
    </submittedName>
</protein>